<dbReference type="AlphaFoldDB" id="A0A016SK10"/>
<evidence type="ECO:0000313" key="1">
    <source>
        <dbReference type="EMBL" id="EYB90965.1"/>
    </source>
</evidence>
<evidence type="ECO:0000313" key="2">
    <source>
        <dbReference type="Proteomes" id="UP000024635"/>
    </source>
</evidence>
<reference evidence="2" key="1">
    <citation type="journal article" date="2015" name="Nat. Genet.">
        <title>The genome and transcriptome of the zoonotic hookworm Ancylostoma ceylanicum identify infection-specific gene families.</title>
        <authorList>
            <person name="Schwarz E.M."/>
            <person name="Hu Y."/>
            <person name="Antoshechkin I."/>
            <person name="Miller M.M."/>
            <person name="Sternberg P.W."/>
            <person name="Aroian R.V."/>
        </authorList>
    </citation>
    <scope>NUCLEOTIDE SEQUENCE</scope>
    <source>
        <strain evidence="2">HY135</strain>
    </source>
</reference>
<protein>
    <submittedName>
        <fullName evidence="1">Uncharacterized protein</fullName>
    </submittedName>
</protein>
<comment type="caution">
    <text evidence="1">The sequence shown here is derived from an EMBL/GenBank/DDBJ whole genome shotgun (WGS) entry which is preliminary data.</text>
</comment>
<accession>A0A016SK10</accession>
<keyword evidence="2" id="KW-1185">Reference proteome</keyword>
<dbReference type="EMBL" id="JARK01001548">
    <property type="protein sequence ID" value="EYB90965.1"/>
    <property type="molecule type" value="Genomic_DNA"/>
</dbReference>
<name>A0A016SK10_9BILA</name>
<proteinExistence type="predicted"/>
<organism evidence="1 2">
    <name type="scientific">Ancylostoma ceylanicum</name>
    <dbReference type="NCBI Taxonomy" id="53326"/>
    <lineage>
        <taxon>Eukaryota</taxon>
        <taxon>Metazoa</taxon>
        <taxon>Ecdysozoa</taxon>
        <taxon>Nematoda</taxon>
        <taxon>Chromadorea</taxon>
        <taxon>Rhabditida</taxon>
        <taxon>Rhabditina</taxon>
        <taxon>Rhabditomorpha</taxon>
        <taxon>Strongyloidea</taxon>
        <taxon>Ancylostomatidae</taxon>
        <taxon>Ancylostomatinae</taxon>
        <taxon>Ancylostoma</taxon>
    </lineage>
</organism>
<dbReference type="Proteomes" id="UP000024635">
    <property type="component" value="Unassembled WGS sequence"/>
</dbReference>
<gene>
    <name evidence="1" type="primary">Acey_s0212.g2264</name>
    <name evidence="1" type="ORF">Y032_0212g2264</name>
</gene>
<sequence>MHFQRSLLVRGDCASCKELSKGQNSARNNLFHFFHSVFESSSGTFIMRTLKCVYSLLIFSPSYAPSYFTCLQLLNLSKPLTLHSPLSEKEQVLRETKEFALTKSTSDNHLPGILGVPLKF</sequence>